<evidence type="ECO:0000256" key="1">
    <source>
        <dbReference type="ARBA" id="ARBA00023002"/>
    </source>
</evidence>
<keyword evidence="4" id="KW-1185">Reference proteome</keyword>
<dbReference type="SUPFAM" id="SSF50475">
    <property type="entry name" value="FMN-binding split barrel"/>
    <property type="match status" value="1"/>
</dbReference>
<dbReference type="AlphaFoldDB" id="A0A1G6P1C0"/>
<dbReference type="STRING" id="1814289.SAMN05216410_2273"/>
<dbReference type="GO" id="GO:0005829">
    <property type="term" value="C:cytosol"/>
    <property type="evidence" value="ECO:0007669"/>
    <property type="project" value="TreeGrafter"/>
</dbReference>
<feature type="domain" description="Pyridoxamine 5'-phosphate oxidase N-terminal" evidence="2">
    <location>
        <begin position="14"/>
        <end position="137"/>
    </location>
</feature>
<evidence type="ECO:0000313" key="3">
    <source>
        <dbReference type="EMBL" id="SDC73215.1"/>
    </source>
</evidence>
<dbReference type="PANTHER" id="PTHR35176:SF1">
    <property type="entry name" value="F420H(2)-DEPENDENT BILIVERDIN REDUCTASE"/>
    <property type="match status" value="1"/>
</dbReference>
<proteinExistence type="predicted"/>
<dbReference type="InterPro" id="IPR019920">
    <property type="entry name" value="F420-binding_dom_put"/>
</dbReference>
<dbReference type="InterPro" id="IPR052019">
    <property type="entry name" value="F420H2_bilvrd_red/Heme_oxyg"/>
</dbReference>
<dbReference type="NCBIfam" id="TIGR03618">
    <property type="entry name" value="Rv1155_F420"/>
    <property type="match status" value="1"/>
</dbReference>
<dbReference type="InterPro" id="IPR012349">
    <property type="entry name" value="Split_barrel_FMN-bd"/>
</dbReference>
<dbReference type="EMBL" id="FMYH01000003">
    <property type="protein sequence ID" value="SDC73215.1"/>
    <property type="molecule type" value="Genomic_DNA"/>
</dbReference>
<dbReference type="RefSeq" id="WP_245701045.1">
    <property type="nucleotide sequence ID" value="NZ_FMYH01000003.1"/>
</dbReference>
<dbReference type="Gene3D" id="2.30.110.10">
    <property type="entry name" value="Electron Transport, Fmn-binding Protein, Chain A"/>
    <property type="match status" value="1"/>
</dbReference>
<sequence>MIHQRLIDQRAIHLTPEQQVFVTERHLATLTTLRADGSPHVVPVGFTWDPDAGVVRITTNDSSIKRKNAERPATDGAPPRAAVCQVDGGRWITLEGPVTVSREPEEIAEAVRRYARRYREPAENPSRVVLVLTPDKVMSSGYMSR</sequence>
<name>A0A1G6P1C0_9MICO</name>
<gene>
    <name evidence="3" type="ORF">SAMN05216410_2273</name>
</gene>
<evidence type="ECO:0000313" key="4">
    <source>
        <dbReference type="Proteomes" id="UP000199039"/>
    </source>
</evidence>
<organism evidence="3 4">
    <name type="scientific">Sanguibacter gelidistatuariae</name>
    <dbReference type="NCBI Taxonomy" id="1814289"/>
    <lineage>
        <taxon>Bacteria</taxon>
        <taxon>Bacillati</taxon>
        <taxon>Actinomycetota</taxon>
        <taxon>Actinomycetes</taxon>
        <taxon>Micrococcales</taxon>
        <taxon>Sanguibacteraceae</taxon>
        <taxon>Sanguibacter</taxon>
    </lineage>
</organism>
<dbReference type="InterPro" id="IPR011576">
    <property type="entry name" value="Pyridox_Oxase_N"/>
</dbReference>
<reference evidence="3 4" key="1">
    <citation type="submission" date="2016-09" db="EMBL/GenBank/DDBJ databases">
        <authorList>
            <person name="Capua I."/>
            <person name="De Benedictis P."/>
            <person name="Joannis T."/>
            <person name="Lombin L.H."/>
            <person name="Cattoli G."/>
        </authorList>
    </citation>
    <scope>NUCLEOTIDE SEQUENCE [LARGE SCALE GENOMIC DNA]</scope>
    <source>
        <strain evidence="3 4">ISLP-3</strain>
    </source>
</reference>
<protein>
    <submittedName>
        <fullName evidence="3">PPOX class probable F420-dependent enzyme</fullName>
    </submittedName>
</protein>
<keyword evidence="1" id="KW-0560">Oxidoreductase</keyword>
<dbReference type="Pfam" id="PF01243">
    <property type="entry name" value="PNPOx_N"/>
    <property type="match status" value="1"/>
</dbReference>
<dbReference type="PANTHER" id="PTHR35176">
    <property type="entry name" value="HEME OXYGENASE HI_0854-RELATED"/>
    <property type="match status" value="1"/>
</dbReference>
<dbReference type="GO" id="GO:0016627">
    <property type="term" value="F:oxidoreductase activity, acting on the CH-CH group of donors"/>
    <property type="evidence" value="ECO:0007669"/>
    <property type="project" value="TreeGrafter"/>
</dbReference>
<dbReference type="Proteomes" id="UP000199039">
    <property type="component" value="Unassembled WGS sequence"/>
</dbReference>
<dbReference type="GO" id="GO:0070967">
    <property type="term" value="F:coenzyme F420 binding"/>
    <property type="evidence" value="ECO:0007669"/>
    <property type="project" value="TreeGrafter"/>
</dbReference>
<evidence type="ECO:0000259" key="2">
    <source>
        <dbReference type="Pfam" id="PF01243"/>
    </source>
</evidence>
<accession>A0A1G6P1C0</accession>